<gene>
    <name evidence="2" type="ORF">ORM20_00051</name>
</gene>
<organism evidence="2">
    <name type="scientific">Ochrobactrum phage ORM_20</name>
    <dbReference type="NCBI Taxonomy" id="2985243"/>
    <lineage>
        <taxon>Viruses</taxon>
    </lineage>
</organism>
<name>A0A9N6ZEZ4_9VIRU</name>
<proteinExistence type="predicted"/>
<reference evidence="2" key="1">
    <citation type="submission" date="2022-10" db="EMBL/GenBank/DDBJ databases">
        <authorList>
            <person name="Meaden S."/>
        </authorList>
    </citation>
    <scope>NUCLEOTIDE SEQUENCE</scope>
</reference>
<keyword evidence="1" id="KW-0812">Transmembrane</keyword>
<accession>A0A9N6ZEZ4</accession>
<protein>
    <submittedName>
        <fullName evidence="2">Uncharacterized protein</fullName>
    </submittedName>
</protein>
<evidence type="ECO:0000313" key="2">
    <source>
        <dbReference type="EMBL" id="CAI3971100.1"/>
    </source>
</evidence>
<evidence type="ECO:0000256" key="1">
    <source>
        <dbReference type="SAM" id="Phobius"/>
    </source>
</evidence>
<keyword evidence="1" id="KW-0472">Membrane</keyword>
<feature type="transmembrane region" description="Helical" evidence="1">
    <location>
        <begin position="7"/>
        <end position="28"/>
    </location>
</feature>
<dbReference type="EMBL" id="OX359470">
    <property type="protein sequence ID" value="CAI3971100.1"/>
    <property type="molecule type" value="Genomic_DNA"/>
</dbReference>
<sequence length="61" mass="7088">MRKIFDISAAVFYILILIGGYLMFWTLWKNDPSFFNGFALSFFGVFYTFLAISAIKGIFKK</sequence>
<feature type="transmembrane region" description="Helical" evidence="1">
    <location>
        <begin position="34"/>
        <end position="55"/>
    </location>
</feature>
<keyword evidence="1" id="KW-1133">Transmembrane helix</keyword>